<dbReference type="PANTHER" id="PTHR39466">
    <property type="entry name" value="RGS DOMAIN-CONTAINING PROTEIN"/>
    <property type="match status" value="1"/>
</dbReference>
<organism evidence="3 4">
    <name type="scientific">Polyporus arcularius HHB13444</name>
    <dbReference type="NCBI Taxonomy" id="1314778"/>
    <lineage>
        <taxon>Eukaryota</taxon>
        <taxon>Fungi</taxon>
        <taxon>Dikarya</taxon>
        <taxon>Basidiomycota</taxon>
        <taxon>Agaricomycotina</taxon>
        <taxon>Agaricomycetes</taxon>
        <taxon>Polyporales</taxon>
        <taxon>Polyporaceae</taxon>
        <taxon>Polyporus</taxon>
    </lineage>
</organism>
<evidence type="ECO:0008006" key="5">
    <source>
        <dbReference type="Google" id="ProtNLM"/>
    </source>
</evidence>
<feature type="transmembrane region" description="Helical" evidence="2">
    <location>
        <begin position="773"/>
        <end position="795"/>
    </location>
</feature>
<evidence type="ECO:0000256" key="2">
    <source>
        <dbReference type="SAM" id="Phobius"/>
    </source>
</evidence>
<sequence>MASRPPQPSSSRPALPAPKTIKLRAQALLSLPHRLTHPPPAQPKASSTWGITPHFHIPLDEILDRKHLPPLGLKDFEEWLLLIDHMPECLYFVLWLREYKTRYTAWRRQSKPSSPMRCSSNPDARTYRAQSAPPPPNPALTQFYLRAKETFLTPYAPYAVPVPLDLLAPFYSSMDAPGYRPPEHLLGVPGHNIPPPPYPEVFEEVEERVIAMLCDSLDRFVLATFHNVGMPRAYCGCAGGTVIGLTGSAPILLANFLTGGSRWWRFSALPGLWLGMTIVISAMYGVCMMIYVFGDLRQLRSFELARVPGTDHTTQPSPSRKKTLKLFAQSSAEHATRLARIHSLISPPLMQQSPSGGSTVAPQSPSDASYSMPPRLTPPRLHIATPTPAHTATHVHTSARGQSSHAQMQSMSSASTSYSVSFQHPSYFNPHRTAYDAEDDCTVSGSDYESEYDSGTDSDASSDESHVSGTHEGTATDAGLTARHEGSRRRRPKRRREPEIHISDAIYDEDPSPEGPAMGEGDRRRSSTWGGSSDEDVGMGATFIHPFRWDDTDESFCVHDVESQAYCAAEHQRIDAFDFDGLPPRPLRHHGSDSTAAASLPSPTTPTFASATALPHASPVDPEKLQRGVHFASDVEKQARATRPLGQREVPRGPLGKFLGTLQQKCGPRNVAMYLMGMGQGSASTLDALESTVMSDTPLDVRPPSVGPVSPTSTLSPPSVVWPSEKAGAGTVTKVRSKTSWRKRVRRMLQVPAFASPLTPVLNPIVTRGQWEIVVRSALIAFVMSAAVVGGLVAAPETIVV</sequence>
<feature type="compositionally biased region" description="Polar residues" evidence="1">
    <location>
        <begin position="111"/>
        <end position="123"/>
    </location>
</feature>
<protein>
    <recommendedName>
        <fullName evidence="5">RGS domain-containing protein</fullName>
    </recommendedName>
</protein>
<feature type="compositionally biased region" description="Basic residues" evidence="1">
    <location>
        <begin position="486"/>
        <end position="495"/>
    </location>
</feature>
<feature type="compositionally biased region" description="Acidic residues" evidence="1">
    <location>
        <begin position="448"/>
        <end position="462"/>
    </location>
</feature>
<feature type="region of interest" description="Disordered" evidence="1">
    <location>
        <begin position="349"/>
        <end position="412"/>
    </location>
</feature>
<dbReference type="AlphaFoldDB" id="A0A5C3PCR8"/>
<keyword evidence="2" id="KW-0812">Transmembrane</keyword>
<dbReference type="InParanoid" id="A0A5C3PCR8"/>
<feature type="compositionally biased region" description="Low complexity" evidence="1">
    <location>
        <begin position="384"/>
        <end position="412"/>
    </location>
</feature>
<evidence type="ECO:0000313" key="3">
    <source>
        <dbReference type="EMBL" id="TFK86787.1"/>
    </source>
</evidence>
<keyword evidence="2" id="KW-1133">Transmembrane helix</keyword>
<proteinExistence type="predicted"/>
<dbReference type="Proteomes" id="UP000308197">
    <property type="component" value="Unassembled WGS sequence"/>
</dbReference>
<dbReference type="EMBL" id="ML211183">
    <property type="protein sequence ID" value="TFK86787.1"/>
    <property type="molecule type" value="Genomic_DNA"/>
</dbReference>
<dbReference type="InterPro" id="IPR036305">
    <property type="entry name" value="RGS_sf"/>
</dbReference>
<dbReference type="STRING" id="1314778.A0A5C3PCR8"/>
<feature type="compositionally biased region" description="Low complexity" evidence="1">
    <location>
        <begin position="594"/>
        <end position="615"/>
    </location>
</feature>
<feature type="region of interest" description="Disordered" evidence="1">
    <location>
        <begin position="110"/>
        <end position="134"/>
    </location>
</feature>
<feature type="transmembrane region" description="Helical" evidence="2">
    <location>
        <begin position="273"/>
        <end position="293"/>
    </location>
</feature>
<evidence type="ECO:0000313" key="4">
    <source>
        <dbReference type="Proteomes" id="UP000308197"/>
    </source>
</evidence>
<dbReference type="SUPFAM" id="SSF48097">
    <property type="entry name" value="Regulator of G-protein signaling, RGS"/>
    <property type="match status" value="1"/>
</dbReference>
<reference evidence="3 4" key="1">
    <citation type="journal article" date="2019" name="Nat. Ecol. Evol.">
        <title>Megaphylogeny resolves global patterns of mushroom evolution.</title>
        <authorList>
            <person name="Varga T."/>
            <person name="Krizsan K."/>
            <person name="Foldi C."/>
            <person name="Dima B."/>
            <person name="Sanchez-Garcia M."/>
            <person name="Sanchez-Ramirez S."/>
            <person name="Szollosi G.J."/>
            <person name="Szarkandi J.G."/>
            <person name="Papp V."/>
            <person name="Albert L."/>
            <person name="Andreopoulos W."/>
            <person name="Angelini C."/>
            <person name="Antonin V."/>
            <person name="Barry K.W."/>
            <person name="Bougher N.L."/>
            <person name="Buchanan P."/>
            <person name="Buyck B."/>
            <person name="Bense V."/>
            <person name="Catcheside P."/>
            <person name="Chovatia M."/>
            <person name="Cooper J."/>
            <person name="Damon W."/>
            <person name="Desjardin D."/>
            <person name="Finy P."/>
            <person name="Geml J."/>
            <person name="Haridas S."/>
            <person name="Hughes K."/>
            <person name="Justo A."/>
            <person name="Karasinski D."/>
            <person name="Kautmanova I."/>
            <person name="Kiss B."/>
            <person name="Kocsube S."/>
            <person name="Kotiranta H."/>
            <person name="LaButti K.M."/>
            <person name="Lechner B.E."/>
            <person name="Liimatainen K."/>
            <person name="Lipzen A."/>
            <person name="Lukacs Z."/>
            <person name="Mihaltcheva S."/>
            <person name="Morgado L.N."/>
            <person name="Niskanen T."/>
            <person name="Noordeloos M.E."/>
            <person name="Ohm R.A."/>
            <person name="Ortiz-Santana B."/>
            <person name="Ovrebo C."/>
            <person name="Racz N."/>
            <person name="Riley R."/>
            <person name="Savchenko A."/>
            <person name="Shiryaev A."/>
            <person name="Soop K."/>
            <person name="Spirin V."/>
            <person name="Szebenyi C."/>
            <person name="Tomsovsky M."/>
            <person name="Tulloss R.E."/>
            <person name="Uehling J."/>
            <person name="Grigoriev I.V."/>
            <person name="Vagvolgyi C."/>
            <person name="Papp T."/>
            <person name="Martin F.M."/>
            <person name="Miettinen O."/>
            <person name="Hibbett D.S."/>
            <person name="Nagy L.G."/>
        </authorList>
    </citation>
    <scope>NUCLEOTIDE SEQUENCE [LARGE SCALE GENOMIC DNA]</scope>
    <source>
        <strain evidence="3 4">HHB13444</strain>
    </source>
</reference>
<accession>A0A5C3PCR8</accession>
<name>A0A5C3PCR8_9APHY</name>
<feature type="transmembrane region" description="Helical" evidence="2">
    <location>
        <begin position="233"/>
        <end position="253"/>
    </location>
</feature>
<feature type="region of interest" description="Disordered" evidence="1">
    <location>
        <begin position="431"/>
        <end position="537"/>
    </location>
</feature>
<dbReference type="PANTHER" id="PTHR39466:SF1">
    <property type="entry name" value="RGS DOMAIN-CONTAINING PROTEIN"/>
    <property type="match status" value="1"/>
</dbReference>
<keyword evidence="2" id="KW-0472">Membrane</keyword>
<feature type="compositionally biased region" description="Polar residues" evidence="1">
    <location>
        <begin position="349"/>
        <end position="369"/>
    </location>
</feature>
<keyword evidence="4" id="KW-1185">Reference proteome</keyword>
<evidence type="ECO:0000256" key="1">
    <source>
        <dbReference type="SAM" id="MobiDB-lite"/>
    </source>
</evidence>
<gene>
    <name evidence="3" type="ORF">K466DRAFT_565776</name>
</gene>
<feature type="region of interest" description="Disordered" evidence="1">
    <location>
        <begin position="584"/>
        <end position="621"/>
    </location>
</feature>